<dbReference type="Pfam" id="PF21666">
    <property type="entry name" value="DUF4246_N"/>
    <property type="match status" value="1"/>
</dbReference>
<feature type="region of interest" description="Disordered" evidence="1">
    <location>
        <begin position="1"/>
        <end position="31"/>
    </location>
</feature>
<proteinExistence type="predicted"/>
<protein>
    <submittedName>
        <fullName evidence="4">Uncharacterized protein</fullName>
    </submittedName>
</protein>
<organism evidence="4 5">
    <name type="scientific">Favolaschia claudopus</name>
    <dbReference type="NCBI Taxonomy" id="2862362"/>
    <lineage>
        <taxon>Eukaryota</taxon>
        <taxon>Fungi</taxon>
        <taxon>Dikarya</taxon>
        <taxon>Basidiomycota</taxon>
        <taxon>Agaricomycotina</taxon>
        <taxon>Agaricomycetes</taxon>
        <taxon>Agaricomycetidae</taxon>
        <taxon>Agaricales</taxon>
        <taxon>Marasmiineae</taxon>
        <taxon>Mycenaceae</taxon>
        <taxon>Favolaschia</taxon>
    </lineage>
</organism>
<gene>
    <name evidence="4" type="ORF">R3P38DRAFT_3189817</name>
</gene>
<dbReference type="InterPro" id="IPR025340">
    <property type="entry name" value="DUF4246"/>
</dbReference>
<sequence length="598" mass="68462">MSNTEHGALAPADDNLVDAEEGEGEDDDTEQLRKHWTQALATEGKPTWVLPNPFKRYGWGRYDSEDWGPQPLTVFELTMCELSWTLRSKPDWQRKAADPEIRSKWRKEALEQQEGEEQALTEKMVDYVLVELEGYANIADSERGIERACFDGIWYTDKVFTTDLRERLKTAVKVLEDVPEDKKDWHPGSNNQVLDLFHPSLYCIVYDRTHAYFPRKHRVAENFVPVPSPVSNSPTYTSDKFCWLPSDFTVNDEGSVKLVSPYINNLDPYLHRSAYAVIEEVLGGFIPLFERVLGDSDREQGREPFSHTKRLQQPIDCIWGDDEKPEPDDEPPSDEDDEEFYEKFYASCPKTYPEAQEYTRQLEANFKPVSLRGRTIQCIIKLANIHLTPSRPNYEGGSWHVEGMANEQIVASGIYYYDEENITESELSFRVAVGEPVYHGQEDGLCMNALYGMEKGSDLVQDLGSVVTKEGRALSWPNLFQHCVSPFELADTEKPGHRKILAIFLVDPAKDPIVSATHVPPQQDGWTADAFQEACMDPQSLLGVLPQELRDLIKENFPPTIMTLKEAQAYRLELMKERTASVKEHDRDYVQSFNMCEH</sequence>
<evidence type="ECO:0000313" key="4">
    <source>
        <dbReference type="EMBL" id="KAK7028342.1"/>
    </source>
</evidence>
<evidence type="ECO:0000259" key="3">
    <source>
        <dbReference type="Pfam" id="PF21666"/>
    </source>
</evidence>
<reference evidence="4 5" key="1">
    <citation type="journal article" date="2024" name="J Genomics">
        <title>Draft genome sequencing and assembly of Favolaschia claudopus CIRM-BRFM 2984 isolated from oak limbs.</title>
        <authorList>
            <person name="Navarro D."/>
            <person name="Drula E."/>
            <person name="Chaduli D."/>
            <person name="Cazenave R."/>
            <person name="Ahrendt S."/>
            <person name="Wang J."/>
            <person name="Lipzen A."/>
            <person name="Daum C."/>
            <person name="Barry K."/>
            <person name="Grigoriev I.V."/>
            <person name="Favel A."/>
            <person name="Rosso M.N."/>
            <person name="Martin F."/>
        </authorList>
    </citation>
    <scope>NUCLEOTIDE SEQUENCE [LARGE SCALE GENOMIC DNA]</scope>
    <source>
        <strain evidence="4 5">CIRM-BRFM 2984</strain>
    </source>
</reference>
<evidence type="ECO:0000313" key="5">
    <source>
        <dbReference type="Proteomes" id="UP001362999"/>
    </source>
</evidence>
<dbReference type="AlphaFoldDB" id="A0AAW0BQ47"/>
<feature type="region of interest" description="Disordered" evidence="1">
    <location>
        <begin position="316"/>
        <end position="338"/>
    </location>
</feature>
<dbReference type="Proteomes" id="UP001362999">
    <property type="component" value="Unassembled WGS sequence"/>
</dbReference>
<feature type="domain" description="DUF4246" evidence="3">
    <location>
        <begin position="58"/>
        <end position="108"/>
    </location>
</feature>
<name>A0AAW0BQ47_9AGAR</name>
<feature type="compositionally biased region" description="Acidic residues" evidence="1">
    <location>
        <begin position="319"/>
        <end position="338"/>
    </location>
</feature>
<dbReference type="EMBL" id="JAWWNJ010000028">
    <property type="protein sequence ID" value="KAK7028342.1"/>
    <property type="molecule type" value="Genomic_DNA"/>
</dbReference>
<dbReference type="Pfam" id="PF14033">
    <property type="entry name" value="DUF4246"/>
    <property type="match status" value="1"/>
</dbReference>
<dbReference type="InterPro" id="IPR049207">
    <property type="entry name" value="DUF4246_N"/>
</dbReference>
<evidence type="ECO:0000259" key="2">
    <source>
        <dbReference type="Pfam" id="PF14033"/>
    </source>
</evidence>
<dbReference type="InterPro" id="IPR049192">
    <property type="entry name" value="DUF4246_C"/>
</dbReference>
<dbReference type="PANTHER" id="PTHR33119">
    <property type="entry name" value="IFI3P"/>
    <property type="match status" value="1"/>
</dbReference>
<comment type="caution">
    <text evidence="4">The sequence shown here is derived from an EMBL/GenBank/DDBJ whole genome shotgun (WGS) entry which is preliminary data.</text>
</comment>
<feature type="compositionally biased region" description="Acidic residues" evidence="1">
    <location>
        <begin position="15"/>
        <end position="29"/>
    </location>
</feature>
<dbReference type="PANTHER" id="PTHR33119:SF1">
    <property type="entry name" value="FE2OG DIOXYGENASE DOMAIN-CONTAINING PROTEIN"/>
    <property type="match status" value="1"/>
</dbReference>
<evidence type="ECO:0000256" key="1">
    <source>
        <dbReference type="SAM" id="MobiDB-lite"/>
    </source>
</evidence>
<feature type="domain" description="DUF4246" evidence="2">
    <location>
        <begin position="122"/>
        <end position="529"/>
    </location>
</feature>
<keyword evidence="5" id="KW-1185">Reference proteome</keyword>
<accession>A0AAW0BQ47</accession>